<dbReference type="EMBL" id="CP000559">
    <property type="protein sequence ID" value="ABN07851.1"/>
    <property type="molecule type" value="Genomic_DNA"/>
</dbReference>
<dbReference type="PANTHER" id="PTHR40112:SF1">
    <property type="entry name" value="H2HPP ISOMERASE"/>
    <property type="match status" value="1"/>
</dbReference>
<dbReference type="STRING" id="410358.Mlab_1690"/>
<evidence type="ECO:0000313" key="2">
    <source>
        <dbReference type="EMBL" id="ABN07851.1"/>
    </source>
</evidence>
<dbReference type="InterPro" id="IPR014710">
    <property type="entry name" value="RmlC-like_jellyroll"/>
</dbReference>
<protein>
    <submittedName>
        <fullName evidence="2">Cupin 2, conserved barrel domain protein</fullName>
    </submittedName>
</protein>
<dbReference type="GeneID" id="4794526"/>
<dbReference type="SUPFAM" id="SSF51182">
    <property type="entry name" value="RmlC-like cupins"/>
    <property type="match status" value="1"/>
</dbReference>
<name>A2SU45_METLZ</name>
<dbReference type="InterPro" id="IPR052535">
    <property type="entry name" value="Bacilysin_H2HPP_isomerase"/>
</dbReference>
<dbReference type="Pfam" id="PF07883">
    <property type="entry name" value="Cupin_2"/>
    <property type="match status" value="1"/>
</dbReference>
<keyword evidence="3" id="KW-1185">Reference proteome</keyword>
<dbReference type="RefSeq" id="WP_011834054.1">
    <property type="nucleotide sequence ID" value="NC_008942.1"/>
</dbReference>
<dbReference type="InterPro" id="IPR011051">
    <property type="entry name" value="RmlC_Cupin_sf"/>
</dbReference>
<dbReference type="InterPro" id="IPR013096">
    <property type="entry name" value="Cupin_2"/>
</dbReference>
<organism evidence="2 3">
    <name type="scientific">Methanocorpusculum labreanum (strain ATCC 43576 / DSM 4855 / Z)</name>
    <dbReference type="NCBI Taxonomy" id="410358"/>
    <lineage>
        <taxon>Archaea</taxon>
        <taxon>Methanobacteriati</taxon>
        <taxon>Methanobacteriota</taxon>
        <taxon>Stenosarchaea group</taxon>
        <taxon>Methanomicrobia</taxon>
        <taxon>Methanomicrobiales</taxon>
        <taxon>Methanocorpusculaceae</taxon>
        <taxon>Methanocorpusculum</taxon>
    </lineage>
</organism>
<gene>
    <name evidence="2" type="ordered locus">Mlab_1690</name>
</gene>
<evidence type="ECO:0000313" key="3">
    <source>
        <dbReference type="Proteomes" id="UP000000365"/>
    </source>
</evidence>
<dbReference type="Gene3D" id="2.60.120.10">
    <property type="entry name" value="Jelly Rolls"/>
    <property type="match status" value="1"/>
</dbReference>
<feature type="domain" description="Cupin type-2" evidence="1">
    <location>
        <begin position="35"/>
        <end position="102"/>
    </location>
</feature>
<accession>A2SU45</accession>
<sequence length="118" mass="13037">MTIYVTTLDKTPIADNPHNVDVRKIHGSPSTDVVVITLQPGEALKKHLTPVDVLFYVLEGDGLIVIGDEQEKVEKDSLIESPKNVPHLLINDSDDVFRVMVIKKLTTGDGKEAKPRLL</sequence>
<proteinExistence type="predicted"/>
<dbReference type="eggNOG" id="arCOG02992">
    <property type="taxonomic scope" value="Archaea"/>
</dbReference>
<dbReference type="PANTHER" id="PTHR40112">
    <property type="entry name" value="H2HPP ISOMERASE"/>
    <property type="match status" value="1"/>
</dbReference>
<dbReference type="HOGENOM" id="CLU_165492_0_0_2"/>
<dbReference type="OrthoDB" id="114121at2157"/>
<evidence type="ECO:0000259" key="1">
    <source>
        <dbReference type="Pfam" id="PF07883"/>
    </source>
</evidence>
<dbReference type="CDD" id="cd06984">
    <property type="entry name" value="cupin_Moth_1897"/>
    <property type="match status" value="1"/>
</dbReference>
<dbReference type="Proteomes" id="UP000000365">
    <property type="component" value="Chromosome"/>
</dbReference>
<reference evidence="2 3" key="1">
    <citation type="journal article" date="2009" name="Stand. Genomic Sci.">
        <title>Complete genome sequence of Methanocorpusculum labreanum type strain Z.</title>
        <authorList>
            <person name="Anderson I.J."/>
            <person name="Sieprawska-Lupa M."/>
            <person name="Goltsman E."/>
            <person name="Lapidus A."/>
            <person name="Copeland A."/>
            <person name="Glavina Del Rio T."/>
            <person name="Tice H."/>
            <person name="Dalin E."/>
            <person name="Barry K."/>
            <person name="Pitluck S."/>
            <person name="Hauser L."/>
            <person name="Land M."/>
            <person name="Lucas S."/>
            <person name="Richardson P."/>
            <person name="Whitman W.B."/>
            <person name="Kyrpides N.C."/>
        </authorList>
    </citation>
    <scope>NUCLEOTIDE SEQUENCE [LARGE SCALE GENOMIC DNA]</scope>
    <source>
        <strain evidence="3">ATCC 43576 / DSM 4855 / Z</strain>
    </source>
</reference>
<dbReference type="KEGG" id="mla:Mlab_1690"/>
<dbReference type="AlphaFoldDB" id="A2SU45"/>